<proteinExistence type="predicted"/>
<evidence type="ECO:0000313" key="1">
    <source>
        <dbReference type="EMBL" id="CAG8786285.1"/>
    </source>
</evidence>
<sequence>ISDNDQCFRKKNAQEAQKLQKNFKDITRNTPCNVGDQACIGKDFAQCAQKDKWSIIPCGNNLVCVVLPLVQKRDTIDDQNSRIQDSLKAAEGC</sequence>
<name>A0A9N9P3C3_9GLOM</name>
<dbReference type="Proteomes" id="UP000789405">
    <property type="component" value="Unassembled WGS sequence"/>
</dbReference>
<dbReference type="EMBL" id="CAJVPY010024186">
    <property type="protein sequence ID" value="CAG8786285.1"/>
    <property type="molecule type" value="Genomic_DNA"/>
</dbReference>
<accession>A0A9N9P3C3</accession>
<dbReference type="AlphaFoldDB" id="A0A9N9P3C3"/>
<feature type="non-terminal residue" evidence="1">
    <location>
        <position position="1"/>
    </location>
</feature>
<organism evidence="1 2">
    <name type="scientific">Dentiscutata erythropus</name>
    <dbReference type="NCBI Taxonomy" id="1348616"/>
    <lineage>
        <taxon>Eukaryota</taxon>
        <taxon>Fungi</taxon>
        <taxon>Fungi incertae sedis</taxon>
        <taxon>Mucoromycota</taxon>
        <taxon>Glomeromycotina</taxon>
        <taxon>Glomeromycetes</taxon>
        <taxon>Diversisporales</taxon>
        <taxon>Gigasporaceae</taxon>
        <taxon>Dentiscutata</taxon>
    </lineage>
</organism>
<dbReference type="OrthoDB" id="2362516at2759"/>
<keyword evidence="2" id="KW-1185">Reference proteome</keyword>
<comment type="caution">
    <text evidence="1">The sequence shown here is derived from an EMBL/GenBank/DDBJ whole genome shotgun (WGS) entry which is preliminary data.</text>
</comment>
<gene>
    <name evidence="1" type="ORF">DERYTH_LOCUS20472</name>
</gene>
<reference evidence="1" key="1">
    <citation type="submission" date="2021-06" db="EMBL/GenBank/DDBJ databases">
        <authorList>
            <person name="Kallberg Y."/>
            <person name="Tangrot J."/>
            <person name="Rosling A."/>
        </authorList>
    </citation>
    <scope>NUCLEOTIDE SEQUENCE</scope>
    <source>
        <strain evidence="1">MA453B</strain>
    </source>
</reference>
<evidence type="ECO:0000313" key="2">
    <source>
        <dbReference type="Proteomes" id="UP000789405"/>
    </source>
</evidence>
<protein>
    <submittedName>
        <fullName evidence="1">6004_t:CDS:1</fullName>
    </submittedName>
</protein>